<reference evidence="3 4" key="1">
    <citation type="submission" date="2016-11" db="EMBL/GenBank/DDBJ databases">
        <authorList>
            <person name="Jaros S."/>
            <person name="Januszkiewicz K."/>
            <person name="Wedrychowicz H."/>
        </authorList>
    </citation>
    <scope>NUCLEOTIDE SEQUENCE [LARGE SCALE GENOMIC DNA]</scope>
    <source>
        <strain evidence="3 4">CGMCC 1.10190</strain>
    </source>
</reference>
<dbReference type="InterPro" id="IPR013766">
    <property type="entry name" value="Thioredoxin_domain"/>
</dbReference>
<keyword evidence="1" id="KW-0732">Signal</keyword>
<evidence type="ECO:0000313" key="3">
    <source>
        <dbReference type="EMBL" id="SHG79837.1"/>
    </source>
</evidence>
<dbReference type="Proteomes" id="UP000184226">
    <property type="component" value="Unassembled WGS sequence"/>
</dbReference>
<accession>A0A1M5MRI6</accession>
<feature type="domain" description="Thioredoxin" evidence="2">
    <location>
        <begin position="11"/>
        <end position="153"/>
    </location>
</feature>
<feature type="signal peptide" evidence="1">
    <location>
        <begin position="1"/>
        <end position="19"/>
    </location>
</feature>
<protein>
    <submittedName>
        <fullName evidence="3">Iron complex outermembrane recepter protein</fullName>
    </submittedName>
</protein>
<dbReference type="EMBL" id="FQXE01000001">
    <property type="protein sequence ID" value="SHG79837.1"/>
    <property type="molecule type" value="Genomic_DNA"/>
</dbReference>
<dbReference type="PROSITE" id="PS51352">
    <property type="entry name" value="THIOREDOXIN_2"/>
    <property type="match status" value="1"/>
</dbReference>
<dbReference type="RefSeq" id="WP_218598822.1">
    <property type="nucleotide sequence ID" value="NZ_FQXE01000001.1"/>
</dbReference>
<gene>
    <name evidence="3" type="ORF">SAMN04488135_101298</name>
</gene>
<keyword evidence="4" id="KW-1185">Reference proteome</keyword>
<evidence type="ECO:0000259" key="2">
    <source>
        <dbReference type="PROSITE" id="PS51352"/>
    </source>
</evidence>
<dbReference type="InterPro" id="IPR036249">
    <property type="entry name" value="Thioredoxin-like_sf"/>
</dbReference>
<feature type="chain" id="PRO_5012996998" evidence="1">
    <location>
        <begin position="20"/>
        <end position="157"/>
    </location>
</feature>
<evidence type="ECO:0000313" key="4">
    <source>
        <dbReference type="Proteomes" id="UP000184226"/>
    </source>
</evidence>
<name>A0A1M5MRI6_9BURK</name>
<dbReference type="STRING" id="658167.SAMN04488135_101298"/>
<organism evidence="3 4">
    <name type="scientific">Pollutimonas bauzanensis</name>
    <dbReference type="NCBI Taxonomy" id="658167"/>
    <lineage>
        <taxon>Bacteria</taxon>
        <taxon>Pseudomonadati</taxon>
        <taxon>Pseudomonadota</taxon>
        <taxon>Betaproteobacteria</taxon>
        <taxon>Burkholderiales</taxon>
        <taxon>Alcaligenaceae</taxon>
        <taxon>Pollutimonas</taxon>
    </lineage>
</organism>
<dbReference type="Gene3D" id="3.40.30.10">
    <property type="entry name" value="Glutaredoxin"/>
    <property type="match status" value="1"/>
</dbReference>
<dbReference type="AlphaFoldDB" id="A0A1M5MRI6"/>
<evidence type="ECO:0000256" key="1">
    <source>
        <dbReference type="SAM" id="SignalP"/>
    </source>
</evidence>
<proteinExistence type="predicted"/>
<dbReference type="SUPFAM" id="SSF52833">
    <property type="entry name" value="Thioredoxin-like"/>
    <property type="match status" value="1"/>
</dbReference>
<sequence length="157" mass="16852">MMKLFLLLISLLMAFPAAAAPLEPLAAGDVPALLKPPAHGVRVIALWALYCAYCEANLRELAALSASDPDVQAVTVSTDDIEQRDAIIKRLSSARAESIPARAYADESPQRLNYLIDPRWGGETPRTLVIRADGSRAAISGTLTAARLKALVNKETD</sequence>